<feature type="transmembrane region" description="Helical" evidence="1">
    <location>
        <begin position="39"/>
        <end position="61"/>
    </location>
</feature>
<keyword evidence="1" id="KW-0472">Membrane</keyword>
<dbReference type="STRING" id="317619.GCA_000332315_01855"/>
<evidence type="ECO:0008006" key="4">
    <source>
        <dbReference type="Google" id="ProtNLM"/>
    </source>
</evidence>
<dbReference type="OrthoDB" id="422772at2"/>
<reference evidence="2" key="1">
    <citation type="submission" date="2012-04" db="EMBL/GenBank/DDBJ databases">
        <authorList>
            <person name="Borisov I.G."/>
            <person name="Ivanikova N.V."/>
            <person name="Pinevich A.V."/>
        </authorList>
    </citation>
    <scope>NUCLEOTIDE SEQUENCE</scope>
    <source>
        <strain evidence="2">CALU 1027</strain>
    </source>
</reference>
<accession>A0A0M2PQS4</accession>
<evidence type="ECO:0000313" key="2">
    <source>
        <dbReference type="EMBL" id="KKI98880.1"/>
    </source>
</evidence>
<dbReference type="AlphaFoldDB" id="A0A0M2PQS4"/>
<dbReference type="InterPro" id="IPR019664">
    <property type="entry name" value="Uncharacterised_Ycf51"/>
</dbReference>
<proteinExistence type="predicted"/>
<gene>
    <name evidence="2" type="ORF">PROH_13615</name>
</gene>
<dbReference type="eggNOG" id="ENOG5033VNK">
    <property type="taxonomic scope" value="Bacteria"/>
</dbReference>
<feature type="transmembrane region" description="Helical" evidence="1">
    <location>
        <begin position="13"/>
        <end position="32"/>
    </location>
</feature>
<dbReference type="RefSeq" id="WP_016923501.1">
    <property type="nucleotide sequence ID" value="NZ_KB235937.1"/>
</dbReference>
<sequence length="181" mass="19855">MSIVPEFLDAAKWLGLLTLLVAGLTILGFRLQWGIRFRLVGITGFLIVLGVGSFALSLGLYQHTAIPGAVAYTTVYDTGATHAVIVVKNDINPETLEATLRQAAYSLFSSGRYAQPGESQLVVRARTLIHPNPGISQPLYLGEVRRSLFQRADENMDVSIDESQFQILQQYQETSGIDIKS</sequence>
<evidence type="ECO:0000313" key="3">
    <source>
        <dbReference type="Proteomes" id="UP000034681"/>
    </source>
</evidence>
<evidence type="ECO:0000256" key="1">
    <source>
        <dbReference type="SAM" id="Phobius"/>
    </source>
</evidence>
<dbReference type="Proteomes" id="UP000034681">
    <property type="component" value="Unassembled WGS sequence"/>
</dbReference>
<dbReference type="EMBL" id="AJTX02000006">
    <property type="protein sequence ID" value="KKI98880.1"/>
    <property type="molecule type" value="Genomic_DNA"/>
</dbReference>
<organism evidence="2 3">
    <name type="scientific">Prochlorothrix hollandica PCC 9006 = CALU 1027</name>
    <dbReference type="NCBI Taxonomy" id="317619"/>
    <lineage>
        <taxon>Bacteria</taxon>
        <taxon>Bacillati</taxon>
        <taxon>Cyanobacteriota</taxon>
        <taxon>Cyanophyceae</taxon>
        <taxon>Prochlorotrichales</taxon>
        <taxon>Prochlorotrichaceae</taxon>
        <taxon>Prochlorothrix</taxon>
    </lineage>
</organism>
<keyword evidence="3" id="KW-1185">Reference proteome</keyword>
<comment type="caution">
    <text evidence="2">The sequence shown here is derived from an EMBL/GenBank/DDBJ whole genome shotgun (WGS) entry which is preliminary data.</text>
</comment>
<name>A0A0M2PQS4_PROHO</name>
<keyword evidence="1" id="KW-0812">Transmembrane</keyword>
<dbReference type="Pfam" id="PF10726">
    <property type="entry name" value="DUF2518"/>
    <property type="match status" value="1"/>
</dbReference>
<protein>
    <recommendedName>
        <fullName evidence="4">DUF2518 family protein</fullName>
    </recommendedName>
</protein>
<keyword evidence="1" id="KW-1133">Transmembrane helix</keyword>